<keyword evidence="3" id="KW-0238">DNA-binding</keyword>
<dbReference type="InterPro" id="IPR036661">
    <property type="entry name" value="Luciferase-like_sf"/>
</dbReference>
<dbReference type="Gene3D" id="1.10.10.10">
    <property type="entry name" value="Winged helix-like DNA-binding domain superfamily/Winged helix DNA-binding domain"/>
    <property type="match status" value="1"/>
</dbReference>
<dbReference type="Pfam" id="PF00392">
    <property type="entry name" value="GntR"/>
    <property type="match status" value="1"/>
</dbReference>
<gene>
    <name evidence="6" type="ORF">FEF27_01415</name>
</gene>
<dbReference type="PROSITE" id="PS50949">
    <property type="entry name" value="HTH_GNTR"/>
    <property type="match status" value="1"/>
</dbReference>
<dbReference type="InterPro" id="IPR051446">
    <property type="entry name" value="HTH_trans_reg/aminotransferase"/>
</dbReference>
<protein>
    <submittedName>
        <fullName evidence="6">LLM class flavin-dependent oxidoreductase</fullName>
    </submittedName>
</protein>
<dbReference type="InterPro" id="IPR036388">
    <property type="entry name" value="WH-like_DNA-bd_sf"/>
</dbReference>
<proteinExistence type="predicted"/>
<keyword evidence="7" id="KW-1185">Reference proteome</keyword>
<dbReference type="InterPro" id="IPR011251">
    <property type="entry name" value="Luciferase-like_dom"/>
</dbReference>
<dbReference type="Proteomes" id="UP000306544">
    <property type="component" value="Unassembled WGS sequence"/>
</dbReference>
<comment type="caution">
    <text evidence="6">The sequence shown here is derived from an EMBL/GenBank/DDBJ whole genome shotgun (WGS) entry which is preliminary data.</text>
</comment>
<dbReference type="RefSeq" id="WP_138169019.1">
    <property type="nucleotide sequence ID" value="NZ_VAWA01000001.1"/>
</dbReference>
<evidence type="ECO:0000256" key="3">
    <source>
        <dbReference type="ARBA" id="ARBA00023125"/>
    </source>
</evidence>
<dbReference type="AlphaFoldDB" id="A0A5R9AN70"/>
<dbReference type="CDD" id="cd07377">
    <property type="entry name" value="WHTH_GntR"/>
    <property type="match status" value="1"/>
</dbReference>
<evidence type="ECO:0000313" key="6">
    <source>
        <dbReference type="EMBL" id="TLP80057.1"/>
    </source>
</evidence>
<organism evidence="6 7">
    <name type="scientific">Nesterenkonia sphaerica</name>
    <dbReference type="NCBI Taxonomy" id="1804988"/>
    <lineage>
        <taxon>Bacteria</taxon>
        <taxon>Bacillati</taxon>
        <taxon>Actinomycetota</taxon>
        <taxon>Actinomycetes</taxon>
        <taxon>Micrococcales</taxon>
        <taxon>Micrococcaceae</taxon>
        <taxon>Nesterenkonia</taxon>
    </lineage>
</organism>
<keyword evidence="4" id="KW-0804">Transcription</keyword>
<feature type="domain" description="HTH gntR-type" evidence="5">
    <location>
        <begin position="15"/>
        <end position="83"/>
    </location>
</feature>
<keyword evidence="2" id="KW-0805">Transcription regulation</keyword>
<sequence>MSDLDAEDLAGRLPDRTPAGIADRISELIEMKVLPADSRLPTVRDLAQELGVSVGTIAQAWSQLRERGLVETRRRGGTRVLPRPRRRAEDFSGPGSPLKRMGLLISGVSGPDSSSALEAVLRIVVRAEELGFDAACLATGPDPDGIRAPVPVLAAASQRTCRIGLLAEVSDSAWGTAQELPADLETLSLLCRGRLTVARRGQHVVRTALPTDTASPEQERRFNDVAAEEPAGALTGLSDDIADELLQDPEYASGGEVLFALPPGLEEADCLHLLAELTTRLGPALGWKPEA</sequence>
<keyword evidence="1" id="KW-0663">Pyridoxal phosphate</keyword>
<dbReference type="InterPro" id="IPR000524">
    <property type="entry name" value="Tscrpt_reg_HTH_GntR"/>
</dbReference>
<evidence type="ECO:0000256" key="2">
    <source>
        <dbReference type="ARBA" id="ARBA00023015"/>
    </source>
</evidence>
<evidence type="ECO:0000256" key="4">
    <source>
        <dbReference type="ARBA" id="ARBA00023163"/>
    </source>
</evidence>
<dbReference type="Gene3D" id="3.20.20.30">
    <property type="entry name" value="Luciferase-like domain"/>
    <property type="match status" value="1"/>
</dbReference>
<dbReference type="EMBL" id="VAWA01000001">
    <property type="protein sequence ID" value="TLP80057.1"/>
    <property type="molecule type" value="Genomic_DNA"/>
</dbReference>
<dbReference type="PANTHER" id="PTHR46577">
    <property type="entry name" value="HTH-TYPE TRANSCRIPTIONAL REGULATORY PROTEIN GABR"/>
    <property type="match status" value="1"/>
</dbReference>
<dbReference type="GO" id="GO:0003700">
    <property type="term" value="F:DNA-binding transcription factor activity"/>
    <property type="evidence" value="ECO:0007669"/>
    <property type="project" value="InterPro"/>
</dbReference>
<name>A0A5R9AN70_9MICC</name>
<reference evidence="6 7" key="1">
    <citation type="submission" date="2019-05" db="EMBL/GenBank/DDBJ databases">
        <title>Nesterenkonia sp. GY239, isolated from the Southern Atlantic Ocean.</title>
        <authorList>
            <person name="Zhang G."/>
        </authorList>
    </citation>
    <scope>NUCLEOTIDE SEQUENCE [LARGE SCALE GENOMIC DNA]</scope>
    <source>
        <strain evidence="6 7">GY239</strain>
    </source>
</reference>
<dbReference type="SMART" id="SM00345">
    <property type="entry name" value="HTH_GNTR"/>
    <property type="match status" value="1"/>
</dbReference>
<evidence type="ECO:0000259" key="5">
    <source>
        <dbReference type="PROSITE" id="PS50949"/>
    </source>
</evidence>
<dbReference type="SUPFAM" id="SSF51679">
    <property type="entry name" value="Bacterial luciferase-like"/>
    <property type="match status" value="1"/>
</dbReference>
<dbReference type="PANTHER" id="PTHR46577:SF1">
    <property type="entry name" value="HTH-TYPE TRANSCRIPTIONAL REGULATORY PROTEIN GABR"/>
    <property type="match status" value="1"/>
</dbReference>
<dbReference type="SUPFAM" id="SSF46785">
    <property type="entry name" value="Winged helix' DNA-binding domain"/>
    <property type="match status" value="1"/>
</dbReference>
<evidence type="ECO:0000313" key="7">
    <source>
        <dbReference type="Proteomes" id="UP000306544"/>
    </source>
</evidence>
<accession>A0A5R9AN70</accession>
<dbReference type="Pfam" id="PF00296">
    <property type="entry name" value="Bac_luciferase"/>
    <property type="match status" value="1"/>
</dbReference>
<evidence type="ECO:0000256" key="1">
    <source>
        <dbReference type="ARBA" id="ARBA00022898"/>
    </source>
</evidence>
<dbReference type="OrthoDB" id="7903015at2"/>
<dbReference type="GO" id="GO:0003677">
    <property type="term" value="F:DNA binding"/>
    <property type="evidence" value="ECO:0007669"/>
    <property type="project" value="UniProtKB-KW"/>
</dbReference>
<dbReference type="InterPro" id="IPR036390">
    <property type="entry name" value="WH_DNA-bd_sf"/>
</dbReference>
<dbReference type="GO" id="GO:0016705">
    <property type="term" value="F:oxidoreductase activity, acting on paired donors, with incorporation or reduction of molecular oxygen"/>
    <property type="evidence" value="ECO:0007669"/>
    <property type="project" value="InterPro"/>
</dbReference>